<evidence type="ECO:0000256" key="2">
    <source>
        <dbReference type="ARBA" id="ARBA00012759"/>
    </source>
</evidence>
<dbReference type="GO" id="GO:0008270">
    <property type="term" value="F:zinc ion binding"/>
    <property type="evidence" value="ECO:0007669"/>
    <property type="project" value="UniProtKB-KW"/>
</dbReference>
<dbReference type="EC" id="3.4.19.12" evidence="2"/>
<feature type="region of interest" description="Disordered" evidence="7">
    <location>
        <begin position="401"/>
        <end position="525"/>
    </location>
</feature>
<feature type="compositionally biased region" description="Low complexity" evidence="7">
    <location>
        <begin position="147"/>
        <end position="156"/>
    </location>
</feature>
<feature type="domain" description="USP" evidence="8">
    <location>
        <begin position="182"/>
        <end position="1053"/>
    </location>
</feature>
<evidence type="ECO:0000256" key="3">
    <source>
        <dbReference type="ARBA" id="ARBA00022723"/>
    </source>
</evidence>
<dbReference type="SUPFAM" id="SSF57850">
    <property type="entry name" value="RING/U-box"/>
    <property type="match status" value="1"/>
</dbReference>
<dbReference type="GO" id="GO:0016579">
    <property type="term" value="P:protein deubiquitination"/>
    <property type="evidence" value="ECO:0007669"/>
    <property type="project" value="InterPro"/>
</dbReference>
<dbReference type="Gene3D" id="3.30.40.10">
    <property type="entry name" value="Zinc/RING finger domain, C3HC4 (zinc finger)"/>
    <property type="match status" value="1"/>
</dbReference>
<dbReference type="Proteomes" id="UP000596742">
    <property type="component" value="Unassembled WGS sequence"/>
</dbReference>
<comment type="catalytic activity">
    <reaction evidence="1">
        <text>Thiol-dependent hydrolysis of ester, thioester, amide, peptide and isopeptide bonds formed by the C-terminal Gly of ubiquitin (a 76-residue protein attached to proteins as an intracellular targeting signal).</text>
        <dbReference type="EC" id="3.4.19.12"/>
    </reaction>
</comment>
<dbReference type="CDD" id="cd02667">
    <property type="entry name" value="Peptidase_C19K"/>
    <property type="match status" value="1"/>
</dbReference>
<feature type="compositionally biased region" description="Polar residues" evidence="7">
    <location>
        <begin position="465"/>
        <end position="474"/>
    </location>
</feature>
<dbReference type="InterPro" id="IPR038765">
    <property type="entry name" value="Papain-like_cys_pep_sf"/>
</dbReference>
<feature type="compositionally biased region" description="Acidic residues" evidence="7">
    <location>
        <begin position="229"/>
        <end position="238"/>
    </location>
</feature>
<keyword evidence="4 6" id="KW-0863">Zinc-finger</keyword>
<proteinExistence type="predicted"/>
<accession>A0A8B6CV51</accession>
<feature type="compositionally biased region" description="Basic residues" evidence="7">
    <location>
        <begin position="447"/>
        <end position="461"/>
    </location>
</feature>
<feature type="region of interest" description="Disordered" evidence="7">
    <location>
        <begin position="212"/>
        <end position="245"/>
    </location>
</feature>
<dbReference type="PROSITE" id="PS00972">
    <property type="entry name" value="USP_1"/>
    <property type="match status" value="1"/>
</dbReference>
<protein>
    <recommendedName>
        <fullName evidence="2">ubiquitinyl hydrolase 1</fullName>
        <ecNumber evidence="2">3.4.19.12</ecNumber>
    </recommendedName>
</protein>
<name>A0A8B6CV51_MYTGA</name>
<dbReference type="InterPro" id="IPR001607">
    <property type="entry name" value="Znf_UBP"/>
</dbReference>
<feature type="domain" description="UBP-type" evidence="9">
    <location>
        <begin position="18"/>
        <end position="133"/>
    </location>
</feature>
<dbReference type="SUPFAM" id="SSF54001">
    <property type="entry name" value="Cysteine proteinases"/>
    <property type="match status" value="1"/>
</dbReference>
<keyword evidence="10" id="KW-0378">Hydrolase</keyword>
<dbReference type="EMBL" id="UYJE01002412">
    <property type="protein sequence ID" value="VDI10563.1"/>
    <property type="molecule type" value="Genomic_DNA"/>
</dbReference>
<dbReference type="InterPro" id="IPR001394">
    <property type="entry name" value="Peptidase_C19_UCH"/>
</dbReference>
<dbReference type="GO" id="GO:0004843">
    <property type="term" value="F:cysteine-type deubiquitinase activity"/>
    <property type="evidence" value="ECO:0007669"/>
    <property type="project" value="UniProtKB-EC"/>
</dbReference>
<dbReference type="Gene3D" id="3.90.70.10">
    <property type="entry name" value="Cysteine proteinases"/>
    <property type="match status" value="2"/>
</dbReference>
<keyword evidence="11" id="KW-1185">Reference proteome</keyword>
<evidence type="ECO:0000256" key="4">
    <source>
        <dbReference type="ARBA" id="ARBA00022771"/>
    </source>
</evidence>
<dbReference type="PROSITE" id="PS00973">
    <property type="entry name" value="USP_2"/>
    <property type="match status" value="1"/>
</dbReference>
<evidence type="ECO:0000256" key="7">
    <source>
        <dbReference type="SAM" id="MobiDB-lite"/>
    </source>
</evidence>
<dbReference type="Pfam" id="PF00443">
    <property type="entry name" value="UCH"/>
    <property type="match status" value="1"/>
</dbReference>
<evidence type="ECO:0000256" key="5">
    <source>
        <dbReference type="ARBA" id="ARBA00022833"/>
    </source>
</evidence>
<dbReference type="PANTHER" id="PTHR21646:SF39">
    <property type="entry name" value="UBIQUITIN CARBOXYL-TERMINAL HYDROLASE 16"/>
    <property type="match status" value="1"/>
</dbReference>
<evidence type="ECO:0000256" key="6">
    <source>
        <dbReference type="PROSITE-ProRule" id="PRU00502"/>
    </source>
</evidence>
<sequence>MLHCTTCMCNYTINKKSQHYFFLQSCNKDSASSKRGDKSCDGMAASAMTTEDSLLGEMEPTMWVCLHCGHQGCDRNSHEKHALKHYETPRSSSHCIVINTSTWSTWCYKCDDGVPVEKNKKIQECLDHLRKQSGLPLIESGSAKRTSSFGASGSSSVEQVKETSNRPLTPRGPTPGVCHKLKGLSNLGNTCFFNAVMQNLTQTQSLESLVQERSKKGKSVNIDSKQLSDTEDSNDEDEERKGDITALKELPPMEIVLPEAGPLTQSMVHFLQEMNNNSNRNSTVNPSALFSQICKKAQRFRGFQQQDSHELLRYLLDSMKMEEIKRSQAAILKHYRLPENINPKKVPEDIKVKIKEYGRLVKHTFVDTMFGGHLLSTVMCEECKHISQIFEPFLDLSLPVTEEKTQRPNQALGARRKESEEKIDESVKTDGGKQYKATRQSKQEMKKQKRLAKKDARKKSKASLTKSTQESTGQEVEGEVDQDNEPEGVDDEEEEDEDKKSEGQKSGEQDDNSSNKDDPSDADIEDNLESDISRVLSMDTSVNLSAEDVGSTNSTTSVSENTMNSSTSTVQDTTDSTLSSSTSTIQADSSVTDVLNTDSNNTLNNVSDSVLLNDVEDNKIEDGKELSKPKVIANATLDDVHIDVVNGYCNNFHDDEVFETLNSLDNANTLCNDMDAETKSDCHGVMRGKGEKLDNSMENTINGMVINSANENKVEKNVEDMSTKLESLSVNGALDTQELTSKLESLDINCSQQRDKSNHIHFNGLDVNSDDENTSKHDKNIDDESCQKSSRNSKNSPPLSRQGSAKNTCNKRDFKKEAQVKSTTMLGTHYIPSSRECSVMSCLHQFTSAELLTGNNKFGCANCTKLRDKKHSDGEKKGMVYSNASKYYLIYTPPPVLTLHLKRFEQVGFTSRKVNRHVDFPFILDISPFCSSMCQGVKPGQKKILYSLYGVVEHSGRLNAGHYTAYVKVRPNIGMISNYYNHSGPSFNDYIQRYTEHLVNNGPKENVEDIDEVQEEKLVPPGRWYHISDSRVSEATESTVQRAQAYLLFYERIY</sequence>
<keyword evidence="3" id="KW-0479">Metal-binding</keyword>
<keyword evidence="5" id="KW-0862">Zinc</keyword>
<dbReference type="PROSITE" id="PS50271">
    <property type="entry name" value="ZF_UBP"/>
    <property type="match status" value="1"/>
</dbReference>
<dbReference type="InterPro" id="IPR013083">
    <property type="entry name" value="Znf_RING/FYVE/PHD"/>
</dbReference>
<dbReference type="InterPro" id="IPR028889">
    <property type="entry name" value="USP"/>
</dbReference>
<feature type="compositionally biased region" description="Basic and acidic residues" evidence="7">
    <location>
        <begin position="415"/>
        <end position="433"/>
    </location>
</feature>
<feature type="compositionally biased region" description="Low complexity" evidence="7">
    <location>
        <begin position="551"/>
        <end position="584"/>
    </location>
</feature>
<feature type="compositionally biased region" description="Acidic residues" evidence="7">
    <location>
        <begin position="476"/>
        <end position="497"/>
    </location>
</feature>
<evidence type="ECO:0000313" key="11">
    <source>
        <dbReference type="Proteomes" id="UP000596742"/>
    </source>
</evidence>
<dbReference type="InterPro" id="IPR018200">
    <property type="entry name" value="USP_CS"/>
</dbReference>
<feature type="region of interest" description="Disordered" evidence="7">
    <location>
        <begin position="543"/>
        <end position="587"/>
    </location>
</feature>
<feature type="region of interest" description="Disordered" evidence="7">
    <location>
        <begin position="140"/>
        <end position="176"/>
    </location>
</feature>
<dbReference type="PROSITE" id="PS50235">
    <property type="entry name" value="USP_3"/>
    <property type="match status" value="1"/>
</dbReference>
<feature type="compositionally biased region" description="Polar residues" evidence="7">
    <location>
        <begin position="787"/>
        <end position="808"/>
    </location>
</feature>
<feature type="region of interest" description="Disordered" evidence="7">
    <location>
        <begin position="759"/>
        <end position="814"/>
    </location>
</feature>
<evidence type="ECO:0000256" key="1">
    <source>
        <dbReference type="ARBA" id="ARBA00000707"/>
    </source>
</evidence>
<dbReference type="PANTHER" id="PTHR21646">
    <property type="entry name" value="UBIQUITIN CARBOXYL-TERMINAL HYDROLASE"/>
    <property type="match status" value="1"/>
</dbReference>
<comment type="caution">
    <text evidence="10">The sequence shown here is derived from an EMBL/GenBank/DDBJ whole genome shotgun (WGS) entry which is preliminary data.</text>
</comment>
<feature type="compositionally biased region" description="Basic and acidic residues" evidence="7">
    <location>
        <begin position="498"/>
        <end position="519"/>
    </location>
</feature>
<dbReference type="Pfam" id="PF02148">
    <property type="entry name" value="zf-UBP"/>
    <property type="match status" value="1"/>
</dbReference>
<evidence type="ECO:0000259" key="9">
    <source>
        <dbReference type="PROSITE" id="PS50271"/>
    </source>
</evidence>
<dbReference type="AlphaFoldDB" id="A0A8B6CV51"/>
<evidence type="ECO:0000313" key="10">
    <source>
        <dbReference type="EMBL" id="VDI10563.1"/>
    </source>
</evidence>
<dbReference type="InterPro" id="IPR050185">
    <property type="entry name" value="Ub_carboxyl-term_hydrolase"/>
</dbReference>
<evidence type="ECO:0000259" key="8">
    <source>
        <dbReference type="PROSITE" id="PS50235"/>
    </source>
</evidence>
<reference evidence="10" key="1">
    <citation type="submission" date="2018-11" db="EMBL/GenBank/DDBJ databases">
        <authorList>
            <person name="Alioto T."/>
            <person name="Alioto T."/>
        </authorList>
    </citation>
    <scope>NUCLEOTIDE SEQUENCE</scope>
</reference>
<organism evidence="10 11">
    <name type="scientific">Mytilus galloprovincialis</name>
    <name type="common">Mediterranean mussel</name>
    <dbReference type="NCBI Taxonomy" id="29158"/>
    <lineage>
        <taxon>Eukaryota</taxon>
        <taxon>Metazoa</taxon>
        <taxon>Spiralia</taxon>
        <taxon>Lophotrochozoa</taxon>
        <taxon>Mollusca</taxon>
        <taxon>Bivalvia</taxon>
        <taxon>Autobranchia</taxon>
        <taxon>Pteriomorphia</taxon>
        <taxon>Mytilida</taxon>
        <taxon>Mytiloidea</taxon>
        <taxon>Mytilidae</taxon>
        <taxon>Mytilinae</taxon>
        <taxon>Mytilus</taxon>
    </lineage>
</organism>
<feature type="compositionally biased region" description="Basic and acidic residues" evidence="7">
    <location>
        <begin position="773"/>
        <end position="786"/>
    </location>
</feature>
<gene>
    <name evidence="10" type="ORF">MGAL_10B044287</name>
</gene>